<dbReference type="PANTHER" id="PTHR30429">
    <property type="entry name" value="D-METHIONINE-BINDING LIPOPROTEIN METQ"/>
    <property type="match status" value="1"/>
</dbReference>
<dbReference type="PANTHER" id="PTHR30429:SF0">
    <property type="entry name" value="METHIONINE-BINDING LIPOPROTEIN METQ"/>
    <property type="match status" value="1"/>
</dbReference>
<dbReference type="PIRSF" id="PIRSF002854">
    <property type="entry name" value="MetQ"/>
    <property type="match status" value="1"/>
</dbReference>
<evidence type="ECO:0000256" key="5">
    <source>
        <dbReference type="ARBA" id="ARBA00023288"/>
    </source>
</evidence>
<comment type="subcellular location">
    <subcellularLocation>
        <location evidence="1">Membrane</location>
        <topology evidence="1">Lipid-anchor</topology>
    </subcellularLocation>
</comment>
<evidence type="ECO:0000256" key="8">
    <source>
        <dbReference type="SAM" id="SignalP"/>
    </source>
</evidence>
<keyword evidence="3" id="KW-0472">Membrane</keyword>
<dbReference type="OrthoDB" id="9812878at2"/>
<dbReference type="InterPro" id="IPR004872">
    <property type="entry name" value="Lipoprotein_NlpA"/>
</dbReference>
<evidence type="ECO:0000256" key="4">
    <source>
        <dbReference type="ARBA" id="ARBA00023139"/>
    </source>
</evidence>
<evidence type="ECO:0000256" key="1">
    <source>
        <dbReference type="ARBA" id="ARBA00004635"/>
    </source>
</evidence>
<evidence type="ECO:0000256" key="2">
    <source>
        <dbReference type="ARBA" id="ARBA00022729"/>
    </source>
</evidence>
<feature type="signal peptide" evidence="8">
    <location>
        <begin position="1"/>
        <end position="23"/>
    </location>
</feature>
<proteinExistence type="inferred from homology"/>
<dbReference type="Pfam" id="PF03180">
    <property type="entry name" value="Lipoprotein_9"/>
    <property type="match status" value="1"/>
</dbReference>
<sequence length="289" mass="30751">MNKLAKLAAAALLAAGLAGCSSASDTQKTDGADAPKEDGTLEVLKVGATTAPHAMILEQAIEPMKEAGYDLQITEFSDYPNINPSTSDGSLDANYFQHQPYLDGYNEDNGYKEGDDGYLVSAGAIHYEPLGAYAQEIEEVNLDNIPENAKIAVPNDATNEARALLLLQDLGILTLKDGAGLNATKADIKDNPKNVEIIESAADQTANQLPDVDVAVVNGNYALAANITDYLRANEASDSEAAKTYQNVVAVKEANKDKDSIKKLVEILKSDDIKKYIEDEFGVSVVPAA</sequence>
<dbReference type="GeneID" id="78478499"/>
<feature type="lipid moiety-binding region" description="S-diacylglycerol cysteine" evidence="7">
    <location>
        <position position="20"/>
    </location>
</feature>
<organism evidence="9 10">
    <name type="scientific">Faecalibaculum rodentium</name>
    <dbReference type="NCBI Taxonomy" id="1702221"/>
    <lineage>
        <taxon>Bacteria</taxon>
        <taxon>Bacillati</taxon>
        <taxon>Bacillota</taxon>
        <taxon>Erysipelotrichia</taxon>
        <taxon>Erysipelotrichales</taxon>
        <taxon>Erysipelotrichaceae</taxon>
        <taxon>Faecalibaculum</taxon>
    </lineage>
</organism>
<keyword evidence="2 8" id="KW-0732">Signal</keyword>
<gene>
    <name evidence="9" type="ORF">AALO17_18690</name>
</gene>
<evidence type="ECO:0000313" key="10">
    <source>
        <dbReference type="Proteomes" id="UP000069771"/>
    </source>
</evidence>
<evidence type="ECO:0000256" key="6">
    <source>
        <dbReference type="PIRNR" id="PIRNR002854"/>
    </source>
</evidence>
<evidence type="ECO:0000256" key="3">
    <source>
        <dbReference type="ARBA" id="ARBA00023136"/>
    </source>
</evidence>
<dbReference type="Proteomes" id="UP000069771">
    <property type="component" value="Chromosome"/>
</dbReference>
<dbReference type="PATRIC" id="fig|1702221.3.peg.1821"/>
<dbReference type="Gene3D" id="3.40.190.10">
    <property type="entry name" value="Periplasmic binding protein-like II"/>
    <property type="match status" value="2"/>
</dbReference>
<keyword evidence="10" id="KW-1185">Reference proteome</keyword>
<protein>
    <recommendedName>
        <fullName evidence="6">Lipoprotein</fullName>
    </recommendedName>
</protein>
<dbReference type="GO" id="GO:0016020">
    <property type="term" value="C:membrane"/>
    <property type="evidence" value="ECO:0007669"/>
    <property type="project" value="UniProtKB-SubCell"/>
</dbReference>
<evidence type="ECO:0000256" key="7">
    <source>
        <dbReference type="PIRSR" id="PIRSR002854-1"/>
    </source>
</evidence>
<evidence type="ECO:0000313" key="9">
    <source>
        <dbReference type="EMBL" id="AMK55003.1"/>
    </source>
</evidence>
<dbReference type="STRING" id="1702221.AALO17_18690"/>
<comment type="similarity">
    <text evidence="6">Belongs to the nlpA lipoprotein family.</text>
</comment>
<accession>A0A140DWH6</accession>
<dbReference type="PROSITE" id="PS51257">
    <property type="entry name" value="PROKAR_LIPOPROTEIN"/>
    <property type="match status" value="1"/>
</dbReference>
<dbReference type="AlphaFoldDB" id="A0A140DWH6"/>
<feature type="chain" id="PRO_5007302132" description="Lipoprotein" evidence="8">
    <location>
        <begin position="24"/>
        <end position="289"/>
    </location>
</feature>
<dbReference type="SUPFAM" id="SSF53850">
    <property type="entry name" value="Periplasmic binding protein-like II"/>
    <property type="match status" value="1"/>
</dbReference>
<reference evidence="9 10" key="1">
    <citation type="journal article" date="2016" name="Gut Pathog.">
        <title>Whole genome sequencing of "Faecalibaculum rodentium" ALO17, isolated from C57BL/6J laboratory mouse feces.</title>
        <authorList>
            <person name="Lim S."/>
            <person name="Chang D.H."/>
            <person name="Ahn S."/>
            <person name="Kim B.C."/>
        </authorList>
    </citation>
    <scope>NUCLEOTIDE SEQUENCE [LARGE SCALE GENOMIC DNA]</scope>
    <source>
        <strain evidence="9 10">Alo17</strain>
    </source>
</reference>
<name>A0A140DWH6_9FIRM</name>
<dbReference type="EMBL" id="CP011391">
    <property type="protein sequence ID" value="AMK55003.1"/>
    <property type="molecule type" value="Genomic_DNA"/>
</dbReference>
<keyword evidence="4" id="KW-0564">Palmitate</keyword>
<dbReference type="KEGG" id="fro:AALO17_18690"/>
<dbReference type="RefSeq" id="WP_067558128.1">
    <property type="nucleotide sequence ID" value="NZ_CAJTBG010000026.1"/>
</dbReference>
<keyword evidence="5 6" id="KW-0449">Lipoprotein</keyword>